<dbReference type="Pfam" id="PF21068">
    <property type="entry name" value="ATPgraspMvdD"/>
    <property type="match status" value="1"/>
</dbReference>
<name>A0A2M7VFD4_9BACT</name>
<keyword evidence="1" id="KW-0067">ATP-binding</keyword>
<evidence type="ECO:0000313" key="3">
    <source>
        <dbReference type="EMBL" id="PIZ99306.1"/>
    </source>
</evidence>
<dbReference type="GO" id="GO:0005524">
    <property type="term" value="F:ATP binding"/>
    <property type="evidence" value="ECO:0007669"/>
    <property type="project" value="UniProtKB-UniRule"/>
</dbReference>
<keyword evidence="1" id="KW-0547">Nucleotide-binding</keyword>
<dbReference type="Pfam" id="PF08443">
    <property type="entry name" value="RimK"/>
    <property type="match status" value="1"/>
</dbReference>
<dbReference type="GO" id="GO:0018169">
    <property type="term" value="F:ribosomal S6-glutamic acid ligase activity"/>
    <property type="evidence" value="ECO:0007669"/>
    <property type="project" value="TreeGrafter"/>
</dbReference>
<evidence type="ECO:0000259" key="2">
    <source>
        <dbReference type="PROSITE" id="PS50975"/>
    </source>
</evidence>
<evidence type="ECO:0000256" key="1">
    <source>
        <dbReference type="PROSITE-ProRule" id="PRU00409"/>
    </source>
</evidence>
<protein>
    <recommendedName>
        <fullName evidence="2">ATP-grasp domain-containing protein</fullName>
    </recommendedName>
</protein>
<dbReference type="GO" id="GO:0009432">
    <property type="term" value="P:SOS response"/>
    <property type="evidence" value="ECO:0007669"/>
    <property type="project" value="TreeGrafter"/>
</dbReference>
<dbReference type="AlphaFoldDB" id="A0A2M7VFD4"/>
<accession>A0A2M7VFD4</accession>
<reference evidence="4" key="1">
    <citation type="submission" date="2017-09" db="EMBL/GenBank/DDBJ databases">
        <title>Depth-based differentiation of microbial function through sediment-hosted aquifers and enrichment of novel symbionts in the deep terrestrial subsurface.</title>
        <authorList>
            <person name="Probst A.J."/>
            <person name="Ladd B."/>
            <person name="Jarett J.K."/>
            <person name="Geller-Mcgrath D.E."/>
            <person name="Sieber C.M.K."/>
            <person name="Emerson J.B."/>
            <person name="Anantharaman K."/>
            <person name="Thomas B.C."/>
            <person name="Malmstrom R."/>
            <person name="Stieglmeier M."/>
            <person name="Klingl A."/>
            <person name="Woyke T."/>
            <person name="Ryan C.M."/>
            <person name="Banfield J.F."/>
        </authorList>
    </citation>
    <scope>NUCLEOTIDE SEQUENCE [LARGE SCALE GENOMIC DNA]</scope>
</reference>
<organism evidence="3 4">
    <name type="scientific">Candidatus Komeilibacteria bacterium CG_4_10_14_0_2_um_filter_37_10</name>
    <dbReference type="NCBI Taxonomy" id="1974470"/>
    <lineage>
        <taxon>Bacteria</taxon>
        <taxon>Candidatus Komeiliibacteriota</taxon>
    </lineage>
</organism>
<dbReference type="EMBL" id="PFPO01000036">
    <property type="protein sequence ID" value="PIZ99306.1"/>
    <property type="molecule type" value="Genomic_DNA"/>
</dbReference>
<gene>
    <name evidence="3" type="ORF">COX77_01890</name>
</gene>
<dbReference type="InterPro" id="IPR013651">
    <property type="entry name" value="ATP-grasp_RimK-type"/>
</dbReference>
<feature type="domain" description="ATP-grasp" evidence="2">
    <location>
        <begin position="125"/>
        <end position="312"/>
    </location>
</feature>
<dbReference type="GO" id="GO:0005737">
    <property type="term" value="C:cytoplasm"/>
    <property type="evidence" value="ECO:0007669"/>
    <property type="project" value="TreeGrafter"/>
</dbReference>
<comment type="caution">
    <text evidence="3">The sequence shown here is derived from an EMBL/GenBank/DDBJ whole genome shotgun (WGS) entry which is preliminary data.</text>
</comment>
<dbReference type="PANTHER" id="PTHR21621">
    <property type="entry name" value="RIBOSOMAL PROTEIN S6 MODIFICATION PROTEIN"/>
    <property type="match status" value="1"/>
</dbReference>
<dbReference type="PROSITE" id="PS50975">
    <property type="entry name" value="ATP_GRASP"/>
    <property type="match status" value="1"/>
</dbReference>
<dbReference type="Proteomes" id="UP000230405">
    <property type="component" value="Unassembled WGS sequence"/>
</dbReference>
<dbReference type="InterPro" id="IPR048936">
    <property type="entry name" value="MvdD-like_ATPgrasp"/>
</dbReference>
<evidence type="ECO:0000313" key="4">
    <source>
        <dbReference type="Proteomes" id="UP000230405"/>
    </source>
</evidence>
<dbReference type="SUPFAM" id="SSF56059">
    <property type="entry name" value="Glutathione synthetase ATP-binding domain-like"/>
    <property type="match status" value="1"/>
</dbReference>
<dbReference type="PANTHER" id="PTHR21621:SF0">
    <property type="entry name" value="BETA-CITRYLGLUTAMATE SYNTHASE B-RELATED"/>
    <property type="match status" value="1"/>
</dbReference>
<sequence>MILIITQSRDDHVEFLYNRLTESKKKHIVRFNTEDFPMLTSIILSDSPSIEIEGTKYLLRNFSSVWYRRPIDPIIANVIKNSTARKYALDECWNMLKALWNGMNWALWVNEPSKIREANHKWHQSFIAREFGFLYPQTLITNNPYEARLFCKMFDHAIVKPVFTSHFESSDGWKMIYTNPISFDDLRINDLELAPATFQEYIPKKIELRVTVVDKKVFACAIESQANEKTKDDWRHYDLDHTPHYPFNLPDYIKEMCIKIVNYYGLKFGAIDLILTPKDEYYFLELNPNGQWAWIENITGLPIFSAIIDLLFSKE</sequence>
<dbReference type="GO" id="GO:0046872">
    <property type="term" value="F:metal ion binding"/>
    <property type="evidence" value="ECO:0007669"/>
    <property type="project" value="InterPro"/>
</dbReference>
<dbReference type="Gene3D" id="3.30.470.20">
    <property type="entry name" value="ATP-grasp fold, B domain"/>
    <property type="match status" value="1"/>
</dbReference>
<dbReference type="InterPro" id="IPR011761">
    <property type="entry name" value="ATP-grasp"/>
</dbReference>
<proteinExistence type="predicted"/>